<feature type="coiled-coil region" evidence="1">
    <location>
        <begin position="106"/>
        <end position="133"/>
    </location>
</feature>
<sequence>MSRATDTEQGRNRLPDVFHREISKNGGDSAKAFIATLDELDARMRVSDEQAAQDILTFEALIKWFKNTDNQLQDIPRQIDSSTARGVGRLSAATEVAAGKGAREGAMASQTALETLRRTVEAYEARRQQITRRATLGLPLVFSAALIAAFLFASFVIPALPQSWQWPCSFIGAEFRQNVDPDNPTTFCVVVRE</sequence>
<evidence type="ECO:0000256" key="1">
    <source>
        <dbReference type="SAM" id="Coils"/>
    </source>
</evidence>
<organism evidence="3 4">
    <name type="scientific">Sedimentitalea todarodis</name>
    <dbReference type="NCBI Taxonomy" id="1631240"/>
    <lineage>
        <taxon>Bacteria</taxon>
        <taxon>Pseudomonadati</taxon>
        <taxon>Pseudomonadota</taxon>
        <taxon>Alphaproteobacteria</taxon>
        <taxon>Rhodobacterales</taxon>
        <taxon>Paracoccaceae</taxon>
        <taxon>Sedimentitalea</taxon>
    </lineage>
</organism>
<gene>
    <name evidence="3" type="ORF">QO231_24425</name>
</gene>
<comment type="caution">
    <text evidence="3">The sequence shown here is derived from an EMBL/GenBank/DDBJ whole genome shotgun (WGS) entry which is preliminary data.</text>
</comment>
<protein>
    <submittedName>
        <fullName evidence="3">Uncharacterized protein</fullName>
    </submittedName>
</protein>
<proteinExistence type="predicted"/>
<evidence type="ECO:0000256" key="2">
    <source>
        <dbReference type="SAM" id="Phobius"/>
    </source>
</evidence>
<keyword evidence="2" id="KW-0472">Membrane</keyword>
<keyword evidence="2" id="KW-0812">Transmembrane</keyword>
<dbReference type="RefSeq" id="WP_316782437.1">
    <property type="nucleotide sequence ID" value="NZ_JASMWN010000038.1"/>
</dbReference>
<keyword evidence="4" id="KW-1185">Reference proteome</keyword>
<accession>A0ABU3VLD8</accession>
<dbReference type="EMBL" id="JASMWN010000038">
    <property type="protein sequence ID" value="MDU9006975.1"/>
    <property type="molecule type" value="Genomic_DNA"/>
</dbReference>
<reference evidence="4" key="1">
    <citation type="submission" date="2023-05" db="EMBL/GenBank/DDBJ databases">
        <title>Sedimentitalea sp. nov. JM2-8.</title>
        <authorList>
            <person name="Huang J."/>
        </authorList>
    </citation>
    <scope>NUCLEOTIDE SEQUENCE [LARGE SCALE GENOMIC DNA]</scope>
    <source>
        <strain evidence="4">KHS03</strain>
    </source>
</reference>
<keyword evidence="2" id="KW-1133">Transmembrane helix</keyword>
<feature type="transmembrane region" description="Helical" evidence="2">
    <location>
        <begin position="136"/>
        <end position="157"/>
    </location>
</feature>
<name>A0ABU3VLD8_9RHOB</name>
<evidence type="ECO:0000313" key="3">
    <source>
        <dbReference type="EMBL" id="MDU9006975.1"/>
    </source>
</evidence>
<evidence type="ECO:0000313" key="4">
    <source>
        <dbReference type="Proteomes" id="UP001255416"/>
    </source>
</evidence>
<dbReference type="Proteomes" id="UP001255416">
    <property type="component" value="Unassembled WGS sequence"/>
</dbReference>
<keyword evidence="1" id="KW-0175">Coiled coil</keyword>